<evidence type="ECO:0000313" key="9">
    <source>
        <dbReference type="Proteomes" id="UP000190774"/>
    </source>
</evidence>
<organism evidence="8 9">
    <name type="scientific">Prosthecobacter debontii</name>
    <dbReference type="NCBI Taxonomy" id="48467"/>
    <lineage>
        <taxon>Bacteria</taxon>
        <taxon>Pseudomonadati</taxon>
        <taxon>Verrucomicrobiota</taxon>
        <taxon>Verrucomicrobiia</taxon>
        <taxon>Verrucomicrobiales</taxon>
        <taxon>Verrucomicrobiaceae</taxon>
        <taxon>Prosthecobacter</taxon>
    </lineage>
</organism>
<feature type="compositionally biased region" description="Polar residues" evidence="5">
    <location>
        <begin position="7"/>
        <end position="26"/>
    </location>
</feature>
<evidence type="ECO:0000256" key="2">
    <source>
        <dbReference type="ARBA" id="ARBA00022692"/>
    </source>
</evidence>
<sequence length="160" mass="18008">MRERVPNPSQNCSGRPTDKGNANTAMNAAPTSTHNKAIGYILWIFGFTGSHRFYFGKPITGIIWLFTGGLFLIGWIVDLFLIPSMDRDADARYATGPYEYSVAWLLLTFLGIFGVHRFYQRKWLSAILYLLTGGGFLIGVIYDFCTLNGQIDELNRKPAQ</sequence>
<feature type="transmembrane region" description="Helical" evidence="6">
    <location>
        <begin position="62"/>
        <end position="82"/>
    </location>
</feature>
<dbReference type="Proteomes" id="UP000190774">
    <property type="component" value="Unassembled WGS sequence"/>
</dbReference>
<evidence type="ECO:0000256" key="1">
    <source>
        <dbReference type="ARBA" id="ARBA00004141"/>
    </source>
</evidence>
<evidence type="ECO:0000256" key="5">
    <source>
        <dbReference type="SAM" id="MobiDB-lite"/>
    </source>
</evidence>
<dbReference type="PANTHER" id="PTHR21016">
    <property type="entry name" value="BETA-AMYLOID BINDING PROTEIN-RELATED"/>
    <property type="match status" value="1"/>
</dbReference>
<keyword evidence="9" id="KW-1185">Reference proteome</keyword>
<proteinExistence type="predicted"/>
<protein>
    <submittedName>
        <fullName evidence="8">TM2 domain-containing membrane protein YozV</fullName>
    </submittedName>
</protein>
<dbReference type="InterPro" id="IPR050932">
    <property type="entry name" value="TM2D1-3-like"/>
</dbReference>
<keyword evidence="3 6" id="KW-1133">Transmembrane helix</keyword>
<evidence type="ECO:0000256" key="6">
    <source>
        <dbReference type="SAM" id="Phobius"/>
    </source>
</evidence>
<feature type="region of interest" description="Disordered" evidence="5">
    <location>
        <begin position="1"/>
        <end position="26"/>
    </location>
</feature>
<feature type="transmembrane region" description="Helical" evidence="6">
    <location>
        <begin position="126"/>
        <end position="144"/>
    </location>
</feature>
<evidence type="ECO:0000259" key="7">
    <source>
        <dbReference type="Pfam" id="PF05154"/>
    </source>
</evidence>
<feature type="transmembrane region" description="Helical" evidence="6">
    <location>
        <begin position="37"/>
        <end position="55"/>
    </location>
</feature>
<dbReference type="InterPro" id="IPR007829">
    <property type="entry name" value="TM2"/>
</dbReference>
<evidence type="ECO:0000256" key="3">
    <source>
        <dbReference type="ARBA" id="ARBA00022989"/>
    </source>
</evidence>
<dbReference type="STRING" id="48467.SAMN02745166_00605"/>
<feature type="transmembrane region" description="Helical" evidence="6">
    <location>
        <begin position="102"/>
        <end position="119"/>
    </location>
</feature>
<keyword evidence="4 6" id="KW-0472">Membrane</keyword>
<dbReference type="EMBL" id="FUYE01000002">
    <property type="protein sequence ID" value="SKA80282.1"/>
    <property type="molecule type" value="Genomic_DNA"/>
</dbReference>
<dbReference type="GO" id="GO:0016020">
    <property type="term" value="C:membrane"/>
    <property type="evidence" value="ECO:0007669"/>
    <property type="project" value="UniProtKB-SubCell"/>
</dbReference>
<reference evidence="9" key="1">
    <citation type="submission" date="2017-02" db="EMBL/GenBank/DDBJ databases">
        <authorList>
            <person name="Varghese N."/>
            <person name="Submissions S."/>
        </authorList>
    </citation>
    <scope>NUCLEOTIDE SEQUENCE [LARGE SCALE GENOMIC DNA]</scope>
    <source>
        <strain evidence="9">ATCC 700200</strain>
    </source>
</reference>
<feature type="domain" description="TM2" evidence="7">
    <location>
        <begin position="98"/>
        <end position="144"/>
    </location>
</feature>
<gene>
    <name evidence="8" type="ORF">SAMN02745166_00605</name>
</gene>
<dbReference type="PANTHER" id="PTHR21016:SF25">
    <property type="entry name" value="TM2 DOMAIN-CONTAINING PROTEIN DDB_G0277895-RELATED"/>
    <property type="match status" value="1"/>
</dbReference>
<accession>A0A1T4WSC8</accession>
<name>A0A1T4WSC8_9BACT</name>
<keyword evidence="2 6" id="KW-0812">Transmembrane</keyword>
<dbReference type="AlphaFoldDB" id="A0A1T4WSC8"/>
<evidence type="ECO:0000256" key="4">
    <source>
        <dbReference type="ARBA" id="ARBA00023136"/>
    </source>
</evidence>
<dbReference type="Pfam" id="PF05154">
    <property type="entry name" value="TM2"/>
    <property type="match status" value="2"/>
</dbReference>
<comment type="subcellular location">
    <subcellularLocation>
        <location evidence="1">Membrane</location>
        <topology evidence="1">Multi-pass membrane protein</topology>
    </subcellularLocation>
</comment>
<feature type="domain" description="TM2" evidence="7">
    <location>
        <begin position="33"/>
        <end position="80"/>
    </location>
</feature>
<evidence type="ECO:0000313" key="8">
    <source>
        <dbReference type="EMBL" id="SKA80282.1"/>
    </source>
</evidence>